<feature type="region of interest" description="Disordered" evidence="2">
    <location>
        <begin position="697"/>
        <end position="736"/>
    </location>
</feature>
<dbReference type="GO" id="GO:0005634">
    <property type="term" value="C:nucleus"/>
    <property type="evidence" value="ECO:0007669"/>
    <property type="project" value="TreeGrafter"/>
</dbReference>
<protein>
    <submittedName>
        <fullName evidence="4">Nitrogen regulatory protein OTam</fullName>
    </submittedName>
</protein>
<evidence type="ECO:0000313" key="4">
    <source>
        <dbReference type="EMBL" id="OAA74306.1"/>
    </source>
</evidence>
<dbReference type="Pfam" id="PF04082">
    <property type="entry name" value="Fungal_trans"/>
    <property type="match status" value="1"/>
</dbReference>
<dbReference type="GO" id="GO:0001080">
    <property type="term" value="P:nitrogen catabolite activation of transcription from RNA polymerase II promoter"/>
    <property type="evidence" value="ECO:0007669"/>
    <property type="project" value="TreeGrafter"/>
</dbReference>
<name>A0A168EW58_CORDF</name>
<evidence type="ECO:0000313" key="5">
    <source>
        <dbReference type="Proteomes" id="UP000076881"/>
    </source>
</evidence>
<dbReference type="GO" id="GO:0008270">
    <property type="term" value="F:zinc ion binding"/>
    <property type="evidence" value="ECO:0007669"/>
    <property type="project" value="InterPro"/>
</dbReference>
<dbReference type="OrthoDB" id="2264294at2759"/>
<feature type="compositionally biased region" description="Acidic residues" evidence="2">
    <location>
        <begin position="713"/>
        <end position="736"/>
    </location>
</feature>
<dbReference type="GO" id="GO:0006351">
    <property type="term" value="P:DNA-templated transcription"/>
    <property type="evidence" value="ECO:0007669"/>
    <property type="project" value="InterPro"/>
</dbReference>
<organism evidence="4 5">
    <name type="scientific">Akanthomyces lecanii RCEF 1005</name>
    <dbReference type="NCBI Taxonomy" id="1081108"/>
    <lineage>
        <taxon>Eukaryota</taxon>
        <taxon>Fungi</taxon>
        <taxon>Dikarya</taxon>
        <taxon>Ascomycota</taxon>
        <taxon>Pezizomycotina</taxon>
        <taxon>Sordariomycetes</taxon>
        <taxon>Hypocreomycetidae</taxon>
        <taxon>Hypocreales</taxon>
        <taxon>Cordycipitaceae</taxon>
        <taxon>Akanthomyces</taxon>
        <taxon>Cordyceps confragosa</taxon>
    </lineage>
</organism>
<dbReference type="PANTHER" id="PTHR31668:SF4">
    <property type="entry name" value="TRANSCRIPTIONAL ACTIVATOR PROTEIN DAL81"/>
    <property type="match status" value="1"/>
</dbReference>
<dbReference type="AlphaFoldDB" id="A0A168EW58"/>
<accession>A0A168EW58</accession>
<comment type="caution">
    <text evidence="4">The sequence shown here is derived from an EMBL/GenBank/DDBJ whole genome shotgun (WGS) entry which is preliminary data.</text>
</comment>
<feature type="domain" description="Xylanolytic transcriptional activator regulatory" evidence="3">
    <location>
        <begin position="343"/>
        <end position="415"/>
    </location>
</feature>
<proteinExistence type="predicted"/>
<reference evidence="4 5" key="1">
    <citation type="journal article" date="2016" name="Genome Biol. Evol.">
        <title>Divergent and convergent evolution of fungal pathogenicity.</title>
        <authorList>
            <person name="Shang Y."/>
            <person name="Xiao G."/>
            <person name="Zheng P."/>
            <person name="Cen K."/>
            <person name="Zhan S."/>
            <person name="Wang C."/>
        </authorList>
    </citation>
    <scope>NUCLEOTIDE SEQUENCE [LARGE SCALE GENOMIC DNA]</scope>
    <source>
        <strain evidence="4 5">RCEF 1005</strain>
    </source>
</reference>
<dbReference type="InterPro" id="IPR050797">
    <property type="entry name" value="Carb_Metab_Trans_Reg"/>
</dbReference>
<dbReference type="STRING" id="1081108.A0A168EW58"/>
<keyword evidence="1" id="KW-0539">Nucleus</keyword>
<sequence length="736" mass="80440">MASGNPNKPSAPINIHNQRRPSAQATASVSHPAYQNRFEVGPPSLQDRSGFEAIAEASSSSAGMSCQACQQLGFRCVTREDSDGCTPCLDAGAECSLIALSPQSRKRKLHAEPFGESTVKRGFSTSDLHSRRHPNNRFVNNATSASLLEDFANVGGPTSLGRTLGLQLDRHSQYIGHTTDFEPSLLNLSDHDPENESTTSRGALRKVSPGHSFLLVPDSATRGYAQQQSDIRAVEGLVAPHGRTLIDLFFQRVHPAFPIVQKHVFLEKYERDYHEFTPPLLATVYLLAINWWDHSPLLADQSKPDTDALERLVRSSLADAMGRPKLSTVEAALLLAQMPGSSQWASTAQLVAVAQELGLHLDCSGWDIPPWEKGMRKRLSWGVYMQDKWGALVHGRPSHITPSNWAVRPLTVHDFPDVDWDEGNAAQKEDAETGQVIFMRFVQLTGILTEILDTFYTLAAMHKVESAGAQGAQMVLAQAKPIQLKLKEWYADLPACVRLESLSSSGGAGRGAPPRPSSVGYLHLAYFAAEISLHRRIISALSASPTTVDPYLEHICRSAAKARLISSMDFVNRLSPGHLHSFWYFASKTSFALIGTFGSLLWATSPGREEADWYRRRLAEYRWTLSVSAKPGQQGQYLTGFAMDMLDSSTGLLLRQLPEKPSMSRCASAALDFAGRSLPSSFSGFGSGGFSLQGSLSNLGSTLDRSSPHSLESEDDSGSDGEEDDDLEEDDFNTPV</sequence>
<evidence type="ECO:0000256" key="2">
    <source>
        <dbReference type="SAM" id="MobiDB-lite"/>
    </source>
</evidence>
<dbReference type="SMART" id="SM00906">
    <property type="entry name" value="Fungal_trans"/>
    <property type="match status" value="1"/>
</dbReference>
<dbReference type="Proteomes" id="UP000076881">
    <property type="component" value="Unassembled WGS sequence"/>
</dbReference>
<dbReference type="InterPro" id="IPR007219">
    <property type="entry name" value="XnlR_reg_dom"/>
</dbReference>
<dbReference type="CDD" id="cd12148">
    <property type="entry name" value="fungal_TF_MHR"/>
    <property type="match status" value="1"/>
</dbReference>
<dbReference type="PANTHER" id="PTHR31668">
    <property type="entry name" value="GLUCOSE TRANSPORT TRANSCRIPTION REGULATOR RGT1-RELATED-RELATED"/>
    <property type="match status" value="1"/>
</dbReference>
<gene>
    <name evidence="4" type="ORF">LEL_07887</name>
</gene>
<evidence type="ECO:0000259" key="3">
    <source>
        <dbReference type="SMART" id="SM00906"/>
    </source>
</evidence>
<feature type="region of interest" description="Disordered" evidence="2">
    <location>
        <begin position="1"/>
        <end position="29"/>
    </location>
</feature>
<feature type="compositionally biased region" description="Polar residues" evidence="2">
    <location>
        <begin position="20"/>
        <end position="29"/>
    </location>
</feature>
<dbReference type="GO" id="GO:0003677">
    <property type="term" value="F:DNA binding"/>
    <property type="evidence" value="ECO:0007669"/>
    <property type="project" value="InterPro"/>
</dbReference>
<keyword evidence="5" id="KW-1185">Reference proteome</keyword>
<dbReference type="EMBL" id="AZHF01000006">
    <property type="protein sequence ID" value="OAA74306.1"/>
    <property type="molecule type" value="Genomic_DNA"/>
</dbReference>
<evidence type="ECO:0000256" key="1">
    <source>
        <dbReference type="ARBA" id="ARBA00023242"/>
    </source>
</evidence>